<dbReference type="RefSeq" id="WP_310027348.1">
    <property type="nucleotide sequence ID" value="NZ_JAVDVI010000012.1"/>
</dbReference>
<dbReference type="SUPFAM" id="SSF53756">
    <property type="entry name" value="UDP-Glycosyltransferase/glycogen phosphorylase"/>
    <property type="match status" value="1"/>
</dbReference>
<dbReference type="Pfam" id="PF00534">
    <property type="entry name" value="Glycos_transf_1"/>
    <property type="match status" value="1"/>
</dbReference>
<evidence type="ECO:0000259" key="2">
    <source>
        <dbReference type="Pfam" id="PF09314"/>
    </source>
</evidence>
<keyword evidence="4" id="KW-1185">Reference proteome</keyword>
<sequence length="369" mass="43089">MKIAILGTRGIPNHYGGFEQFAEFFSVYLVEKGHEVYCYNSHNHKFQEKTFRGVNILHQHDPEYKYGTFGQFIYDYNCIMDSRKRNFDIILQLGYTSNSIWFFLLPKRKSIIITNMDGLEWKRTKYSKPVQQFLKFAERLAAISSHYLVSDSLGIKKFLKEKYNKESTYIAYGAHPFTNPNEEILKIYDVQKEAYNMIMARFEPENNLDMVLEGVSMNEEKTTILVVGNNNTKYGEYLKSKYKPFSNIRFMGGIYNLEHLDNLRYFSNIYFHGHSVGGTNPSLLEAMASKALIAAHNNDFNKGVLKENALYFSNPEEVKNILLTIKKNNNLHFVQKNFESIVEEFNWDIINGKYLQLFEECVSGHKARN</sequence>
<name>A0ABU1TS87_9FLAO</name>
<protein>
    <submittedName>
        <fullName evidence="3">Glycosyltransferase involved in cell wall biosynthesis</fullName>
    </submittedName>
</protein>
<proteinExistence type="predicted"/>
<dbReference type="InterPro" id="IPR015393">
    <property type="entry name" value="DUF1972"/>
</dbReference>
<accession>A0ABU1TS87</accession>
<feature type="domain" description="DUF1972" evidence="2">
    <location>
        <begin position="3"/>
        <end position="174"/>
    </location>
</feature>
<organism evidence="3 4">
    <name type="scientific">Flavobacterium arsenatis</name>
    <dbReference type="NCBI Taxonomy" id="1484332"/>
    <lineage>
        <taxon>Bacteria</taxon>
        <taxon>Pseudomonadati</taxon>
        <taxon>Bacteroidota</taxon>
        <taxon>Flavobacteriia</taxon>
        <taxon>Flavobacteriales</taxon>
        <taxon>Flavobacteriaceae</taxon>
        <taxon>Flavobacterium</taxon>
    </lineage>
</organism>
<feature type="domain" description="Glycosyl transferase family 1" evidence="1">
    <location>
        <begin position="191"/>
        <end position="327"/>
    </location>
</feature>
<evidence type="ECO:0000313" key="3">
    <source>
        <dbReference type="EMBL" id="MDR6968743.1"/>
    </source>
</evidence>
<gene>
    <name evidence="3" type="ORF">J2X31_002769</name>
</gene>
<comment type="caution">
    <text evidence="3">The sequence shown here is derived from an EMBL/GenBank/DDBJ whole genome shotgun (WGS) entry which is preliminary data.</text>
</comment>
<dbReference type="EMBL" id="JAVDVI010000012">
    <property type="protein sequence ID" value="MDR6968743.1"/>
    <property type="molecule type" value="Genomic_DNA"/>
</dbReference>
<dbReference type="InterPro" id="IPR001296">
    <property type="entry name" value="Glyco_trans_1"/>
</dbReference>
<dbReference type="Gene3D" id="3.40.50.2000">
    <property type="entry name" value="Glycogen Phosphorylase B"/>
    <property type="match status" value="2"/>
</dbReference>
<evidence type="ECO:0000259" key="1">
    <source>
        <dbReference type="Pfam" id="PF00534"/>
    </source>
</evidence>
<evidence type="ECO:0000313" key="4">
    <source>
        <dbReference type="Proteomes" id="UP001255185"/>
    </source>
</evidence>
<dbReference type="Pfam" id="PF09314">
    <property type="entry name" value="DUF1972"/>
    <property type="match status" value="1"/>
</dbReference>
<reference evidence="3 4" key="1">
    <citation type="submission" date="2023-07" db="EMBL/GenBank/DDBJ databases">
        <title>Sorghum-associated microbial communities from plants grown in Nebraska, USA.</title>
        <authorList>
            <person name="Schachtman D."/>
        </authorList>
    </citation>
    <scope>NUCLEOTIDE SEQUENCE [LARGE SCALE GENOMIC DNA]</scope>
    <source>
        <strain evidence="3 4">3773</strain>
    </source>
</reference>
<dbReference type="Proteomes" id="UP001255185">
    <property type="component" value="Unassembled WGS sequence"/>
</dbReference>